<comment type="similarity">
    <text evidence="1">Belongs to the universal stress protein A family.</text>
</comment>
<feature type="domain" description="UspA" evidence="2">
    <location>
        <begin position="3"/>
        <end position="158"/>
    </location>
</feature>
<feature type="domain" description="UspA" evidence="2">
    <location>
        <begin position="216"/>
        <end position="286"/>
    </location>
</feature>
<name>A0A285SXQ4_9HYPH</name>
<keyword evidence="4" id="KW-1185">Reference proteome</keyword>
<evidence type="ECO:0000313" key="3">
    <source>
        <dbReference type="EMBL" id="SOC13471.1"/>
    </source>
</evidence>
<accession>A0A285SXQ4</accession>
<protein>
    <submittedName>
        <fullName evidence="3">Nucleotide-binding universal stress protein, UspA family</fullName>
    </submittedName>
</protein>
<dbReference type="RefSeq" id="WP_067223178.1">
    <property type="nucleotide sequence ID" value="NZ_JAJGNR010000007.1"/>
</dbReference>
<sequence>MTKLIALVDGSVYSRSVCEHAAWIAARAGEGARVELLHVLGRRQAEGGAANLSGNIALGARTALLNELAELDAQAAKLAKARGRAILDDAAKVLDEAGVADVTTRLRSGDLVETLAEMEADADLVVIGKRGEAADFAKLHLGSNLERIARSARKPILVAARAFRPIKRLLIAYDGGTSALKAVDHIARSTILSGLDCHLLMVGQETPELRRSLDGATAMLRGGGFAVTAGMRSGQPETVISEAVEREGIDLLVMGAYGHSRIRSLIIGSTTTEMIRSCKIPVLLFR</sequence>
<organism evidence="3 4">
    <name type="scientific">Stappia indica</name>
    <dbReference type="NCBI Taxonomy" id="538381"/>
    <lineage>
        <taxon>Bacteria</taxon>
        <taxon>Pseudomonadati</taxon>
        <taxon>Pseudomonadota</taxon>
        <taxon>Alphaproteobacteria</taxon>
        <taxon>Hyphomicrobiales</taxon>
        <taxon>Stappiaceae</taxon>
        <taxon>Stappia</taxon>
    </lineage>
</organism>
<dbReference type="OrthoDB" id="9804721at2"/>
<reference evidence="3 4" key="1">
    <citation type="submission" date="2017-08" db="EMBL/GenBank/DDBJ databases">
        <authorList>
            <person name="de Groot N.N."/>
        </authorList>
    </citation>
    <scope>NUCLEOTIDE SEQUENCE [LARGE SCALE GENOMIC DNA]</scope>
    <source>
        <strain evidence="3 4">USBA 352</strain>
    </source>
</reference>
<dbReference type="Gene3D" id="3.40.50.12370">
    <property type="match status" value="1"/>
</dbReference>
<dbReference type="PANTHER" id="PTHR46268">
    <property type="entry name" value="STRESS RESPONSE PROTEIN NHAX"/>
    <property type="match status" value="1"/>
</dbReference>
<dbReference type="PRINTS" id="PR01438">
    <property type="entry name" value="UNVRSLSTRESS"/>
</dbReference>
<evidence type="ECO:0000259" key="2">
    <source>
        <dbReference type="Pfam" id="PF00582"/>
    </source>
</evidence>
<dbReference type="InterPro" id="IPR006016">
    <property type="entry name" value="UspA"/>
</dbReference>
<dbReference type="CDD" id="cd00293">
    <property type="entry name" value="USP-like"/>
    <property type="match status" value="2"/>
</dbReference>
<dbReference type="AlphaFoldDB" id="A0A285SXQ4"/>
<dbReference type="InterPro" id="IPR006015">
    <property type="entry name" value="Universal_stress_UspA"/>
</dbReference>
<evidence type="ECO:0000256" key="1">
    <source>
        <dbReference type="ARBA" id="ARBA00008791"/>
    </source>
</evidence>
<evidence type="ECO:0000313" key="4">
    <source>
        <dbReference type="Proteomes" id="UP000219331"/>
    </source>
</evidence>
<dbReference type="EMBL" id="OBML01000007">
    <property type="protein sequence ID" value="SOC13471.1"/>
    <property type="molecule type" value="Genomic_DNA"/>
</dbReference>
<dbReference type="STRING" id="538381.GCA_001696535_03717"/>
<gene>
    <name evidence="3" type="ORF">SAMN05421512_107176</name>
</gene>
<dbReference type="SUPFAM" id="SSF52402">
    <property type="entry name" value="Adenine nucleotide alpha hydrolases-like"/>
    <property type="match status" value="2"/>
</dbReference>
<proteinExistence type="inferred from homology"/>
<dbReference type="Proteomes" id="UP000219331">
    <property type="component" value="Unassembled WGS sequence"/>
</dbReference>
<dbReference type="PANTHER" id="PTHR46268:SF6">
    <property type="entry name" value="UNIVERSAL STRESS PROTEIN UP12"/>
    <property type="match status" value="1"/>
</dbReference>
<dbReference type="Pfam" id="PF00582">
    <property type="entry name" value="Usp"/>
    <property type="match status" value="2"/>
</dbReference>